<evidence type="ECO:0000313" key="1">
    <source>
        <dbReference type="EMBL" id="EIC23996.1"/>
    </source>
</evidence>
<sequence>MKRESFEFETTAFLRSINLRLDLSQPANVSHFYPTTKNAQIINTICGLDNERVSIASASYGFGKSLTATFSGIAIEGLPHSHPALKAVVERFSPPLAKTKEFIAQRLGPAGGRGLVIALEGYAPDLVAALAQGAIDAFRRIGQQQRSKTLKGAATVSAVLNTVARHAQRQGLDRIAIIWDEFGRHLEGLIRDARADDLADIQTLAETVARQRAIPMTLTLILHQSFFNYTGHLNQSARNEWRKIEGRFCQINYQDDSREMYELLGHVIATQRGISETFSVETNEAAEELLELGLFGAFTEPRDLGLVLAQSRAYDPAVIYLLPRLAARVAQNERTLFDFLHTTSTQSLITLSDLYAFFSPAMQADSSLGGTYRQWLEAESAISKAQSEDEETVIKATCLMTLGLSGSRFRVGVRTLAAAAAGQVPERRTAIDKAIEQLIERKLLLYRRHNDDVSVWHGTDADLRGRLEDETLRAGSSFDLYDFLAKEWPAPAWRPVEYNSRNHIRRAFVGMYVEAAELMEHGREHPAWTLDPGDDGRVVYALARSQAEIDAGADIIAHMPDDPGIVLALPSQPLKVFDAALEVACLSRLQTDEDLVEADPLVLPELRQMIDDARVHLASLMDRIVKPRPNGPLWYSRHLSLRAETPGELRRALSRLMAHRFNLTARVNSEALVRRRLTRPMVNARKKLVLGILERSGEPDLRFSGTTPDASMYRTVLCNTGLYRQREPGGWGWAEPQELADSGLRALWEMLAGFFTQPSDSPKSITDLFQTLASPPFGLRAGVAPVLFAAGLKAFPAALSILRDDAYLPDILPSDIELLFAEPERHSVHVFHLAPERLTYLHGFLNVFGQEADSRAHDLVRRCFDALEAWKRTLPAAAWATRQLGAPTAAFRELLRNTHNPADVLFERIPQIAETPESDSSTLLDRVAEWRDELTHITAGYLSRAEQSVRIAIDPDGLEALPTLVRRWTRTIPPDALDGQSQELRAVLRIFRQAGDGGFATPDFLDALATVVVEKPLADWDDATVALFTRRVHPLLRAIEDAAISGGGPQVIGLVEERVSRFYAQLVELAGSDGARDFIEKLHETTEAERGNTARSTRA</sequence>
<reference evidence="1 2" key="2">
    <citation type="submission" date="2011-11" db="EMBL/GenBank/DDBJ databases">
        <authorList>
            <consortium name="US DOE Joint Genome Institute"/>
            <person name="Lucas S."/>
            <person name="Han J."/>
            <person name="Lapidus A."/>
            <person name="Cheng J.-F."/>
            <person name="Goodwin L."/>
            <person name="Pitluck S."/>
            <person name="Peters L."/>
            <person name="Ovchinnikova G."/>
            <person name="Zhang X."/>
            <person name="Detter J.C."/>
            <person name="Han C."/>
            <person name="Tapia R."/>
            <person name="Land M."/>
            <person name="Hauser L."/>
            <person name="Kyrpides N."/>
            <person name="Ivanova N."/>
            <person name="Pagani I."/>
            <person name="Vogl K."/>
            <person name="Liu Z."/>
            <person name="Overmann J."/>
            <person name="Frigaard N.-U."/>
            <person name="Bryant D."/>
            <person name="Woyke T."/>
        </authorList>
    </citation>
    <scope>NUCLEOTIDE SEQUENCE [LARGE SCALE GENOMIC DNA]</scope>
    <source>
        <strain evidence="1 2">970</strain>
    </source>
</reference>
<dbReference type="STRING" id="631362.Thi970DRAFT_00133"/>
<organism evidence="1 2">
    <name type="scientific">Thiorhodovibrio frisius</name>
    <dbReference type="NCBI Taxonomy" id="631362"/>
    <lineage>
        <taxon>Bacteria</taxon>
        <taxon>Pseudomonadati</taxon>
        <taxon>Pseudomonadota</taxon>
        <taxon>Gammaproteobacteria</taxon>
        <taxon>Chromatiales</taxon>
        <taxon>Chromatiaceae</taxon>
        <taxon>Thiorhodovibrio</taxon>
    </lineage>
</organism>
<dbReference type="EMBL" id="JH603163">
    <property type="protein sequence ID" value="EIC23996.1"/>
    <property type="molecule type" value="Genomic_DNA"/>
</dbReference>
<dbReference type="RefSeq" id="WP_009146619.1">
    <property type="nucleotide sequence ID" value="NZ_CP121471.1"/>
</dbReference>
<dbReference type="Proteomes" id="UP000002964">
    <property type="component" value="Unassembled WGS sequence"/>
</dbReference>
<accession>H8YVQ6</accession>
<proteinExistence type="predicted"/>
<gene>
    <name evidence="1" type="ORF">Thi970DRAFT_00133</name>
</gene>
<protein>
    <recommendedName>
        <fullName evidence="3">ATP-binding protein</fullName>
    </recommendedName>
</protein>
<keyword evidence="2" id="KW-1185">Reference proteome</keyword>
<evidence type="ECO:0008006" key="3">
    <source>
        <dbReference type="Google" id="ProtNLM"/>
    </source>
</evidence>
<dbReference type="eggNOG" id="COG0262">
    <property type="taxonomic scope" value="Bacteria"/>
</dbReference>
<dbReference type="HOGENOM" id="CLU_304377_0_0_6"/>
<dbReference type="AlphaFoldDB" id="H8YVQ6"/>
<evidence type="ECO:0000313" key="2">
    <source>
        <dbReference type="Proteomes" id="UP000002964"/>
    </source>
</evidence>
<name>H8YVQ6_9GAMM</name>
<reference evidence="2" key="1">
    <citation type="submission" date="2011-06" db="EMBL/GenBank/DDBJ databases">
        <authorList>
            <consortium name="US DOE Joint Genome Institute (JGI-PGF)"/>
            <person name="Lucas S."/>
            <person name="Han J."/>
            <person name="Lapidus A."/>
            <person name="Cheng J.-F."/>
            <person name="Goodwin L."/>
            <person name="Pitluck S."/>
            <person name="Peters L."/>
            <person name="Land M.L."/>
            <person name="Hauser L."/>
            <person name="Vogl K."/>
            <person name="Liu Z."/>
            <person name="Overmann J."/>
            <person name="Frigaard N.-U."/>
            <person name="Bryant D.A."/>
            <person name="Woyke T.J."/>
        </authorList>
    </citation>
    <scope>NUCLEOTIDE SEQUENCE [LARGE SCALE GENOMIC DNA]</scope>
    <source>
        <strain evidence="2">970</strain>
    </source>
</reference>
<dbReference type="OrthoDB" id="856045at2"/>